<evidence type="ECO:0000256" key="1">
    <source>
        <dbReference type="ARBA" id="ARBA00004496"/>
    </source>
</evidence>
<evidence type="ECO:0000313" key="16">
    <source>
        <dbReference type="Proteomes" id="UP000631791"/>
    </source>
</evidence>
<comment type="caution">
    <text evidence="15">The sequence shown here is derived from an EMBL/GenBank/DDBJ whole genome shotgun (WGS) entry which is preliminary data.</text>
</comment>
<evidence type="ECO:0000256" key="6">
    <source>
        <dbReference type="ARBA" id="ARBA00022769"/>
    </source>
</evidence>
<feature type="domain" description="ABC transporter" evidence="14">
    <location>
        <begin position="178"/>
        <end position="473"/>
    </location>
</feature>
<keyword evidence="10" id="KW-0234">DNA repair</keyword>
<organism evidence="15 16">
    <name type="scientific">Micromonospora vinacea</name>
    <dbReference type="NCBI Taxonomy" id="709878"/>
    <lineage>
        <taxon>Bacteria</taxon>
        <taxon>Bacillati</taxon>
        <taxon>Actinomycetota</taxon>
        <taxon>Actinomycetes</taxon>
        <taxon>Micromonosporales</taxon>
        <taxon>Micromonosporaceae</taxon>
        <taxon>Micromonospora</taxon>
    </lineage>
</organism>
<keyword evidence="7" id="KW-0067">ATP-binding</keyword>
<keyword evidence="8" id="KW-0267">Excision nuclease</keyword>
<dbReference type="Proteomes" id="UP000631791">
    <property type="component" value="Unassembled WGS sequence"/>
</dbReference>
<comment type="similarity">
    <text evidence="11">Belongs to the ABC transporter superfamily. UvrA family.</text>
</comment>
<evidence type="ECO:0000256" key="5">
    <source>
        <dbReference type="ARBA" id="ARBA00022763"/>
    </source>
</evidence>
<evidence type="ECO:0000313" key="15">
    <source>
        <dbReference type="EMBL" id="MBG6100334.1"/>
    </source>
</evidence>
<dbReference type="InterPro" id="IPR027417">
    <property type="entry name" value="P-loop_NTPase"/>
</dbReference>
<comment type="subcellular location">
    <subcellularLocation>
        <location evidence="1">Cytoplasm</location>
    </subcellularLocation>
</comment>
<accession>A0ABS0JVG1</accession>
<keyword evidence="4" id="KW-0547">Nucleotide-binding</keyword>
<dbReference type="PANTHER" id="PTHR43152:SF2">
    <property type="entry name" value="DRUG RESISTANCE ABC TRANSPORTER"/>
    <property type="match status" value="1"/>
</dbReference>
<keyword evidence="9" id="KW-0238">DNA-binding</keyword>
<dbReference type="PROSITE" id="PS50893">
    <property type="entry name" value="ABC_TRANSPORTER_2"/>
    <property type="match status" value="2"/>
</dbReference>
<keyword evidence="3" id="KW-0677">Repeat</keyword>
<evidence type="ECO:0000256" key="13">
    <source>
        <dbReference type="ARBA" id="ARBA00042156"/>
    </source>
</evidence>
<dbReference type="Gene3D" id="1.10.8.280">
    <property type="entry name" value="ABC transporter ATPase domain-like"/>
    <property type="match status" value="1"/>
</dbReference>
<evidence type="ECO:0000256" key="7">
    <source>
        <dbReference type="ARBA" id="ARBA00022840"/>
    </source>
</evidence>
<dbReference type="InterPro" id="IPR003439">
    <property type="entry name" value="ABC_transporter-like_ATP-bd"/>
</dbReference>
<keyword evidence="16" id="KW-1185">Reference proteome</keyword>
<evidence type="ECO:0000256" key="9">
    <source>
        <dbReference type="ARBA" id="ARBA00023125"/>
    </source>
</evidence>
<sequence length="793" mass="84024">MSTASQPSAPHIADSHDLIRVQGARVNNLRDVSVEIPKRRLTVFTGVSGSGKSSLVFGTIAAESQRMINETYSAFVQGFMPTLARPEVDLLDGLTTAIIVDQERMGANSRSTVGTATDANAMLRILFSRLGQPHIGSPNAYSFNVPSVKATGAITVDRGAGKTKTEKATFNRLGGMCPRCEGMGAVTDIDLSALYDDNLSLNEGAITIPGYSMEGWYGRIFRGCGYFDPDKPIAKFNKRELHDLLHREPTKIKIDGINLTYAGLIPSIQKSFLAKDIDALQPHIRAFVERAVTFTTCPECAGTRLSQEARSSKIKGKNIADACAMQISDLAAWVRGIEEPSVAPLLAGLQHLLDSFEEIGLGYLSLDRPSGTLSGGEAQRTKMIRHLGSSLTDVTYVFDEPTIGLHPHDIQRMNELLLQLRDKGNTVLVVEHKPEAIAIADHIVDLGPGAGTDGGTVCYEGTLEGLRASGTITGRHLDDRAALKETVRTPTGKLEIRGATANNLQNVDVDVPLGVLVVVTGVAGSGKSSLVHSSIPAGAGVVSIDQGAIRGSRRSNPATYTGLLDPIRKAFAKANGVKPALFSANSEGACPSCNGAGVIYTDLGMMAGVAAPCEECEGKRFQASVLEYRFGGRDISEVLAMSVTEAEKFFGAGDARTPAAHAILDRLADVGLGYLSLGQPLTTLSGGERQRLKLATHMAEKGGVYVLDEPTTGLHLADVEQLLGLLDRLVDAGKSVIVIEHHQAVMAHADWIIDLGPGAGHDGGRIVFEGTPADLVAARSTLTGEHLAAYVGG</sequence>
<evidence type="ECO:0000256" key="10">
    <source>
        <dbReference type="ARBA" id="ARBA00023204"/>
    </source>
</evidence>
<evidence type="ECO:0000256" key="3">
    <source>
        <dbReference type="ARBA" id="ARBA00022737"/>
    </source>
</evidence>
<keyword evidence="2" id="KW-0963">Cytoplasm</keyword>
<dbReference type="SUPFAM" id="SSF52540">
    <property type="entry name" value="P-loop containing nucleoside triphosphate hydrolases"/>
    <property type="match status" value="2"/>
</dbReference>
<evidence type="ECO:0000256" key="4">
    <source>
        <dbReference type="ARBA" id="ARBA00022741"/>
    </source>
</evidence>
<feature type="domain" description="ABC transporter" evidence="14">
    <location>
        <begin position="481"/>
        <end position="782"/>
    </location>
</feature>
<evidence type="ECO:0000256" key="11">
    <source>
        <dbReference type="ARBA" id="ARBA00038000"/>
    </source>
</evidence>
<reference evidence="15 16" key="1">
    <citation type="submission" date="2020-11" db="EMBL/GenBank/DDBJ databases">
        <title>Sequencing the genomes of 1000 actinobacteria strains.</title>
        <authorList>
            <person name="Klenk H.-P."/>
        </authorList>
    </citation>
    <scope>NUCLEOTIDE SEQUENCE [LARGE SCALE GENOMIC DNA]</scope>
    <source>
        <strain evidence="15 16">DSM 101695</strain>
    </source>
</reference>
<gene>
    <name evidence="15" type="ORF">IW249_000748</name>
</gene>
<dbReference type="RefSeq" id="WP_196919516.1">
    <property type="nucleotide sequence ID" value="NZ_JADOTY010000001.1"/>
</dbReference>
<dbReference type="Gene3D" id="3.40.50.300">
    <property type="entry name" value="P-loop containing nucleotide triphosphate hydrolases"/>
    <property type="match status" value="2"/>
</dbReference>
<evidence type="ECO:0000259" key="14">
    <source>
        <dbReference type="PROSITE" id="PS50893"/>
    </source>
</evidence>
<evidence type="ECO:0000256" key="12">
    <source>
        <dbReference type="ARBA" id="ARBA00039316"/>
    </source>
</evidence>
<name>A0ABS0JVG1_9ACTN</name>
<dbReference type="Pfam" id="PF00005">
    <property type="entry name" value="ABC_tran"/>
    <property type="match status" value="1"/>
</dbReference>
<evidence type="ECO:0000256" key="8">
    <source>
        <dbReference type="ARBA" id="ARBA00022881"/>
    </source>
</evidence>
<keyword evidence="6" id="KW-0228">DNA excision</keyword>
<dbReference type="EMBL" id="JADOTY010000001">
    <property type="protein sequence ID" value="MBG6100334.1"/>
    <property type="molecule type" value="Genomic_DNA"/>
</dbReference>
<protein>
    <recommendedName>
        <fullName evidence="12">UvrABC system protein A</fullName>
    </recommendedName>
    <alternativeName>
        <fullName evidence="13">Excinuclease ABC subunit A</fullName>
    </alternativeName>
</protein>
<dbReference type="PANTHER" id="PTHR43152">
    <property type="entry name" value="UVRABC SYSTEM PROTEIN A"/>
    <property type="match status" value="1"/>
</dbReference>
<proteinExistence type="inferred from homology"/>
<evidence type="ECO:0000256" key="2">
    <source>
        <dbReference type="ARBA" id="ARBA00022490"/>
    </source>
</evidence>
<dbReference type="Gene3D" id="1.20.1580.10">
    <property type="entry name" value="ABC transporter ATPase like domain"/>
    <property type="match status" value="2"/>
</dbReference>
<keyword evidence="5" id="KW-0227">DNA damage</keyword>